<reference evidence="1" key="1">
    <citation type="journal article" date="2022" name="Plant J.">
        <title>Strategies of tolerance reflected in two North American maple genomes.</title>
        <authorList>
            <person name="McEvoy S.L."/>
            <person name="Sezen U.U."/>
            <person name="Trouern-Trend A."/>
            <person name="McMahon S.M."/>
            <person name="Schaberg P.G."/>
            <person name="Yang J."/>
            <person name="Wegrzyn J.L."/>
            <person name="Swenson N.G."/>
        </authorList>
    </citation>
    <scope>NUCLEOTIDE SEQUENCE</scope>
    <source>
        <strain evidence="1">91603</strain>
    </source>
</reference>
<gene>
    <name evidence="1" type="ORF">LWI28_011788</name>
</gene>
<keyword evidence="2" id="KW-1185">Reference proteome</keyword>
<protein>
    <submittedName>
        <fullName evidence="1">Uncharacterized protein</fullName>
    </submittedName>
</protein>
<evidence type="ECO:0000313" key="1">
    <source>
        <dbReference type="EMBL" id="KAI9181132.1"/>
    </source>
</evidence>
<organism evidence="1 2">
    <name type="scientific">Acer negundo</name>
    <name type="common">Box elder</name>
    <dbReference type="NCBI Taxonomy" id="4023"/>
    <lineage>
        <taxon>Eukaryota</taxon>
        <taxon>Viridiplantae</taxon>
        <taxon>Streptophyta</taxon>
        <taxon>Embryophyta</taxon>
        <taxon>Tracheophyta</taxon>
        <taxon>Spermatophyta</taxon>
        <taxon>Magnoliopsida</taxon>
        <taxon>eudicotyledons</taxon>
        <taxon>Gunneridae</taxon>
        <taxon>Pentapetalae</taxon>
        <taxon>rosids</taxon>
        <taxon>malvids</taxon>
        <taxon>Sapindales</taxon>
        <taxon>Sapindaceae</taxon>
        <taxon>Hippocastanoideae</taxon>
        <taxon>Acereae</taxon>
        <taxon>Acer</taxon>
    </lineage>
</organism>
<sequence length="262" mass="29657">MDKKVSSEIKVKGVHGVFSVRMEEATLQVSIEWVNNFLGLKQHGRRDTGPRMKSMEFEKVGEERGVSVVSGFQEAGKGNESFVEDTLECNRGIFSQGKEKEQGIKLCIDLRDQDSGGNMVGFSNVLENSEFVTSRRKVGWVERCRKGKGLDSVIKSHPMKTRRAKLPQNETSSRQKRLKKVNWNLEEEINKVVKRGTELGVDFKSRFACNRIEDGSYWDLEEEVTKVIETGAALGIDFNGREVEIREIVSSKESEEATKYNA</sequence>
<name>A0AAD5NUT6_ACENE</name>
<comment type="caution">
    <text evidence="1">The sequence shown here is derived from an EMBL/GenBank/DDBJ whole genome shotgun (WGS) entry which is preliminary data.</text>
</comment>
<dbReference type="Proteomes" id="UP001064489">
    <property type="component" value="Chromosome 4"/>
</dbReference>
<reference evidence="1" key="2">
    <citation type="submission" date="2023-02" db="EMBL/GenBank/DDBJ databases">
        <authorList>
            <person name="Swenson N.G."/>
            <person name="Wegrzyn J.L."/>
            <person name="Mcevoy S.L."/>
        </authorList>
    </citation>
    <scope>NUCLEOTIDE SEQUENCE</scope>
    <source>
        <strain evidence="1">91603</strain>
        <tissue evidence="1">Leaf</tissue>
    </source>
</reference>
<dbReference type="AlphaFoldDB" id="A0AAD5NUT6"/>
<proteinExistence type="predicted"/>
<evidence type="ECO:0000313" key="2">
    <source>
        <dbReference type="Proteomes" id="UP001064489"/>
    </source>
</evidence>
<dbReference type="EMBL" id="JAJSOW010000101">
    <property type="protein sequence ID" value="KAI9181132.1"/>
    <property type="molecule type" value="Genomic_DNA"/>
</dbReference>
<accession>A0AAD5NUT6</accession>